<evidence type="ECO:0000313" key="2">
    <source>
        <dbReference type="EMBL" id="ENN96766.1"/>
    </source>
</evidence>
<reference evidence="2 3" key="1">
    <citation type="journal article" date="2013" name="Genome Announc.">
        <title>Draft Genome Sequence of a Highly Flagellated, Fast-Swimming Archaeon, Methanocaldococcus villosus Strain KIN24-T80 (DSM 22612).</title>
        <authorList>
            <person name="Thennarasu S."/>
            <person name="Polireddy D."/>
            <person name="Antony A."/>
            <person name="Yada M.R."/>
            <person name="Algarawi S."/>
            <person name="Sivakumar N."/>
        </authorList>
    </citation>
    <scope>NUCLEOTIDE SEQUENCE [LARGE SCALE GENOMIC DNA]</scope>
    <source>
        <strain evidence="2 3">KIN24-T80</strain>
    </source>
</reference>
<dbReference type="Proteomes" id="UP000053695">
    <property type="component" value="Unassembled WGS sequence"/>
</dbReference>
<accession>N6VU93</accession>
<name>N6VU93_9EURY</name>
<sequence>MDTERKYGLCLLIIGILSAFGMVITSGWLCYILYSISLPSILYGVGSFLIPKTRRKYPGNLPFRGI</sequence>
<keyword evidence="1" id="KW-0472">Membrane</keyword>
<dbReference type="AlphaFoldDB" id="N6VU93"/>
<keyword evidence="3" id="KW-1185">Reference proteome</keyword>
<gene>
    <name evidence="2" type="ORF">J422_00576</name>
</gene>
<keyword evidence="1" id="KW-0812">Transmembrane</keyword>
<keyword evidence="1" id="KW-1133">Transmembrane helix</keyword>
<dbReference type="RefSeq" id="WP_004589797.1">
    <property type="nucleotide sequence ID" value="NZ_APMM01000003.1"/>
</dbReference>
<evidence type="ECO:0000313" key="3">
    <source>
        <dbReference type="Proteomes" id="UP000053695"/>
    </source>
</evidence>
<dbReference type="EMBL" id="APMM01000003">
    <property type="protein sequence ID" value="ENN96766.1"/>
    <property type="molecule type" value="Genomic_DNA"/>
</dbReference>
<comment type="caution">
    <text evidence="2">The sequence shown here is derived from an EMBL/GenBank/DDBJ whole genome shotgun (WGS) entry which is preliminary data.</text>
</comment>
<organism evidence="2 3">
    <name type="scientific">Methanocaldococcus villosus KIN24-T80</name>
    <dbReference type="NCBI Taxonomy" id="1069083"/>
    <lineage>
        <taxon>Archaea</taxon>
        <taxon>Methanobacteriati</taxon>
        <taxon>Methanobacteriota</taxon>
        <taxon>Methanomada group</taxon>
        <taxon>Methanococci</taxon>
        <taxon>Methanococcales</taxon>
        <taxon>Methanocaldococcaceae</taxon>
        <taxon>Methanocaldococcus</taxon>
    </lineage>
</organism>
<feature type="transmembrane region" description="Helical" evidence="1">
    <location>
        <begin position="7"/>
        <end position="25"/>
    </location>
</feature>
<evidence type="ECO:0000256" key="1">
    <source>
        <dbReference type="SAM" id="Phobius"/>
    </source>
</evidence>
<protein>
    <submittedName>
        <fullName evidence="2">Uncharacterized protein</fullName>
    </submittedName>
</protein>
<dbReference type="STRING" id="1069083.GCA_000371805_00067"/>
<proteinExistence type="predicted"/>
<dbReference type="OrthoDB" id="63751at2157"/>
<feature type="transmembrane region" description="Helical" evidence="1">
    <location>
        <begin position="31"/>
        <end position="50"/>
    </location>
</feature>
<dbReference type="PATRIC" id="fig|1069083.5.peg.111"/>